<gene>
    <name evidence="1" type="ORF">CLOSAC_20460</name>
</gene>
<comment type="caution">
    <text evidence="1">The sequence shown here is derived from an EMBL/GenBank/DDBJ whole genome shotgun (WGS) entry which is preliminary data.</text>
</comment>
<dbReference type="STRING" id="169679.CSACC_34270"/>
<dbReference type="RefSeq" id="WP_242949915.1">
    <property type="nucleotide sequence ID" value="NZ_LZYZ01000003.1"/>
</dbReference>
<sequence>MGYCKVFAEGDKVKSIIFEGWKIEIDKEKTKNYYSQLYRDGLRECCSDCRNYYYGIRHLPKVFIDFLEGLFIVPETPICAYKLYKVADNIFLYDVNYLISGNILEKPDNAEEVSENGKKIFNTSTLTDEVEFYFTKELHVGLRNLPDYESYFQLQLFCEIPWVIDEPYE</sequence>
<reference evidence="1 2" key="1">
    <citation type="submission" date="2016-05" db="EMBL/GenBank/DDBJ databases">
        <title>Microbial solvent formation.</title>
        <authorList>
            <person name="Poehlein A."/>
            <person name="Montoya Solano J.D."/>
            <person name="Flitsch S."/>
            <person name="Krabben P."/>
            <person name="Duerre P."/>
            <person name="Daniel R."/>
        </authorList>
    </citation>
    <scope>NUCLEOTIDE SEQUENCE [LARGE SCALE GENOMIC DNA]</scope>
    <source>
        <strain evidence="1 2">L1-8</strain>
    </source>
</reference>
<name>A0A1S8NC00_CLOSA</name>
<evidence type="ECO:0000313" key="1">
    <source>
        <dbReference type="EMBL" id="OOM13960.1"/>
    </source>
</evidence>
<dbReference type="EMBL" id="LZYZ01000003">
    <property type="protein sequence ID" value="OOM13960.1"/>
    <property type="molecule type" value="Genomic_DNA"/>
</dbReference>
<organism evidence="1 2">
    <name type="scientific">Clostridium saccharobutylicum</name>
    <dbReference type="NCBI Taxonomy" id="169679"/>
    <lineage>
        <taxon>Bacteria</taxon>
        <taxon>Bacillati</taxon>
        <taxon>Bacillota</taxon>
        <taxon>Clostridia</taxon>
        <taxon>Eubacteriales</taxon>
        <taxon>Clostridiaceae</taxon>
        <taxon>Clostridium</taxon>
    </lineage>
</organism>
<accession>A0A1S8NC00</accession>
<evidence type="ECO:0000313" key="2">
    <source>
        <dbReference type="Proteomes" id="UP000191154"/>
    </source>
</evidence>
<proteinExistence type="predicted"/>
<dbReference type="Proteomes" id="UP000191154">
    <property type="component" value="Unassembled WGS sequence"/>
</dbReference>
<dbReference type="AlphaFoldDB" id="A0A1S8NC00"/>
<protein>
    <submittedName>
        <fullName evidence="1">Uncharacterized protein</fullName>
    </submittedName>
</protein>